<gene>
    <name evidence="2" type="ORF">A3770_03p20940</name>
</gene>
<dbReference type="EMBL" id="CP031036">
    <property type="protein sequence ID" value="QDZ19576.1"/>
    <property type="molecule type" value="Genomic_DNA"/>
</dbReference>
<keyword evidence="1" id="KW-1133">Transmembrane helix</keyword>
<keyword evidence="3" id="KW-1185">Reference proteome</keyword>
<reference evidence="2 3" key="1">
    <citation type="submission" date="2018-07" db="EMBL/GenBank/DDBJ databases">
        <title>The complete nuclear genome of the prasinophyte Chloropicon primus (CCMP1205).</title>
        <authorList>
            <person name="Pombert J.-F."/>
            <person name="Otis C."/>
            <person name="Turmel M."/>
            <person name="Lemieux C."/>
        </authorList>
    </citation>
    <scope>NUCLEOTIDE SEQUENCE [LARGE SCALE GENOMIC DNA]</scope>
    <source>
        <strain evidence="2 3">CCMP1205</strain>
    </source>
</reference>
<keyword evidence="1" id="KW-0472">Membrane</keyword>
<evidence type="ECO:0000313" key="2">
    <source>
        <dbReference type="EMBL" id="QDZ19576.1"/>
    </source>
</evidence>
<dbReference type="OrthoDB" id="410714at2759"/>
<proteinExistence type="predicted"/>
<sequence length="127" mass="12955">MWFCSPVLASGTAVAAGEEGGVGATADGSGQTPVAFEPEVRGSDVAVFVAGVIPFAWATGSFWTRVLKGEVFGTGRDRVVFDQPFSDNGAKPGARKLTSAALNVSYALFIIAGGSLALALVAFLQAK</sequence>
<protein>
    <submittedName>
        <fullName evidence="2">Uncharacterized protein</fullName>
    </submittedName>
</protein>
<keyword evidence="1" id="KW-0812">Transmembrane</keyword>
<dbReference type="Proteomes" id="UP000316726">
    <property type="component" value="Chromosome 3"/>
</dbReference>
<feature type="transmembrane region" description="Helical" evidence="1">
    <location>
        <begin position="104"/>
        <end position="124"/>
    </location>
</feature>
<evidence type="ECO:0000313" key="3">
    <source>
        <dbReference type="Proteomes" id="UP000316726"/>
    </source>
</evidence>
<evidence type="ECO:0000256" key="1">
    <source>
        <dbReference type="SAM" id="Phobius"/>
    </source>
</evidence>
<name>A0A5B8MGJ2_9CHLO</name>
<feature type="transmembrane region" description="Helical" evidence="1">
    <location>
        <begin position="45"/>
        <end position="63"/>
    </location>
</feature>
<accession>A0A5B8MGJ2</accession>
<dbReference type="AlphaFoldDB" id="A0A5B8MGJ2"/>
<organism evidence="2 3">
    <name type="scientific">Chloropicon primus</name>
    <dbReference type="NCBI Taxonomy" id="1764295"/>
    <lineage>
        <taxon>Eukaryota</taxon>
        <taxon>Viridiplantae</taxon>
        <taxon>Chlorophyta</taxon>
        <taxon>Chloropicophyceae</taxon>
        <taxon>Chloropicales</taxon>
        <taxon>Chloropicaceae</taxon>
        <taxon>Chloropicon</taxon>
    </lineage>
</organism>